<protein>
    <recommendedName>
        <fullName evidence="3">CCHC-type domain-containing protein</fullName>
    </recommendedName>
</protein>
<dbReference type="Proteomes" id="UP000288805">
    <property type="component" value="Unassembled WGS sequence"/>
</dbReference>
<proteinExistence type="predicted"/>
<dbReference type="AlphaFoldDB" id="A0A438CMC1"/>
<reference evidence="1 2" key="1">
    <citation type="journal article" date="2018" name="PLoS Genet.">
        <title>Population sequencing reveals clonal diversity and ancestral inbreeding in the grapevine cultivar Chardonnay.</title>
        <authorList>
            <person name="Roach M.J."/>
            <person name="Johnson D.L."/>
            <person name="Bohlmann J."/>
            <person name="van Vuuren H.J."/>
            <person name="Jones S.J."/>
            <person name="Pretorius I.S."/>
            <person name="Schmidt S.A."/>
            <person name="Borneman A.R."/>
        </authorList>
    </citation>
    <scope>NUCLEOTIDE SEQUENCE [LARGE SCALE GENOMIC DNA]</scope>
    <source>
        <strain evidence="2">cv. Chardonnay</strain>
        <tissue evidence="1">Leaf</tissue>
    </source>
</reference>
<evidence type="ECO:0000313" key="2">
    <source>
        <dbReference type="Proteomes" id="UP000288805"/>
    </source>
</evidence>
<organism evidence="1 2">
    <name type="scientific">Vitis vinifera</name>
    <name type="common">Grape</name>
    <dbReference type="NCBI Taxonomy" id="29760"/>
    <lineage>
        <taxon>Eukaryota</taxon>
        <taxon>Viridiplantae</taxon>
        <taxon>Streptophyta</taxon>
        <taxon>Embryophyta</taxon>
        <taxon>Tracheophyta</taxon>
        <taxon>Spermatophyta</taxon>
        <taxon>Magnoliopsida</taxon>
        <taxon>eudicotyledons</taxon>
        <taxon>Gunneridae</taxon>
        <taxon>Pentapetalae</taxon>
        <taxon>rosids</taxon>
        <taxon>Vitales</taxon>
        <taxon>Vitaceae</taxon>
        <taxon>Viteae</taxon>
        <taxon>Vitis</taxon>
    </lineage>
</organism>
<dbReference type="EMBL" id="QGNW01002175">
    <property type="protein sequence ID" value="RVW24343.1"/>
    <property type="molecule type" value="Genomic_DNA"/>
</dbReference>
<comment type="caution">
    <text evidence="1">The sequence shown here is derived from an EMBL/GenBank/DDBJ whole genome shotgun (WGS) entry which is preliminary data.</text>
</comment>
<gene>
    <name evidence="1" type="ORF">CK203_098648</name>
</gene>
<name>A0A438CMC1_VITVI</name>
<evidence type="ECO:0008006" key="3">
    <source>
        <dbReference type="Google" id="ProtNLM"/>
    </source>
</evidence>
<accession>A0A438CMC1</accession>
<sequence>MTTNMSEVYNSVLKGAQSFPITTFVQLTFYLVNSYFAVKREDGASRLASSEEYTPYVDAKINANVVKAGSHEVVLYDHFQGLFHVKASRGSKKTSSSGQPYRVNLRDHGCTCGNTLIYGFPYSMKRVSGGRPKSTRLHNEMDVREGKTLVTCGLCKQSGHNHRSCPNKNMGARPS</sequence>
<evidence type="ECO:0000313" key="1">
    <source>
        <dbReference type="EMBL" id="RVW24343.1"/>
    </source>
</evidence>